<organism evidence="3">
    <name type="scientific">Schlesneria paludicola</name>
    <dbReference type="NCBI Taxonomy" id="360056"/>
    <lineage>
        <taxon>Bacteria</taxon>
        <taxon>Pseudomonadati</taxon>
        <taxon>Planctomycetota</taxon>
        <taxon>Planctomycetia</taxon>
        <taxon>Planctomycetales</taxon>
        <taxon>Planctomycetaceae</taxon>
        <taxon>Schlesneria</taxon>
    </lineage>
</organism>
<dbReference type="PANTHER" id="PTHR43377:SF1">
    <property type="entry name" value="BILIVERDIN REDUCTASE A"/>
    <property type="match status" value="1"/>
</dbReference>
<dbReference type="InterPro" id="IPR036291">
    <property type="entry name" value="NAD(P)-bd_dom_sf"/>
</dbReference>
<evidence type="ECO:0000313" key="3">
    <source>
        <dbReference type="EMBL" id="HGT41183.1"/>
    </source>
</evidence>
<accession>A0A7C4QRW4</accession>
<evidence type="ECO:0000256" key="1">
    <source>
        <dbReference type="SAM" id="MobiDB-lite"/>
    </source>
</evidence>
<dbReference type="InterPro" id="IPR000683">
    <property type="entry name" value="Gfo/Idh/MocA-like_OxRdtase_N"/>
</dbReference>
<dbReference type="Gene3D" id="3.40.50.720">
    <property type="entry name" value="NAD(P)-binding Rossmann-like Domain"/>
    <property type="match status" value="1"/>
</dbReference>
<dbReference type="EMBL" id="DSVQ01000019">
    <property type="protein sequence ID" value="HGT41183.1"/>
    <property type="molecule type" value="Genomic_DNA"/>
</dbReference>
<evidence type="ECO:0000259" key="2">
    <source>
        <dbReference type="Pfam" id="PF01408"/>
    </source>
</evidence>
<dbReference type="PANTHER" id="PTHR43377">
    <property type="entry name" value="BILIVERDIN REDUCTASE A"/>
    <property type="match status" value="1"/>
</dbReference>
<sequence>MPVEHAVLEDAAAALSQPQEPQPSHTPFGIAVVGLGPVGWHVCERVSLRDDAFLAAVWDVDPRRQQVAAEQGWPASAALADLWQTSRVEGVIIDAPLPSRAPLVRQALAAGKHVLAEPPLAEHPTTAADLYATAAQQGVSLWCRSLRRWDEDFAAAISAFRSGRLGLLHTVRFLRADWAPWAGADEPDRADAAGETFARLVPPVLDQLSEFVELNPTDVWVRRLPISDGFVLELTLGHQTVVQIDLRRRALAGLHTGWILEGHQGGYRGGRLFTLTPEGELIDEPVRTEPLPTDPWLSLWLRHCRSSLPPAEALRGRQVVALFQRLREALALVPSGDFALGAPSASGQNRLQSTGPDGLYPPAAEP</sequence>
<dbReference type="AlphaFoldDB" id="A0A7C4QRW4"/>
<comment type="caution">
    <text evidence="3">The sequence shown here is derived from an EMBL/GenBank/DDBJ whole genome shotgun (WGS) entry which is preliminary data.</text>
</comment>
<reference evidence="3" key="1">
    <citation type="journal article" date="2020" name="mSystems">
        <title>Genome- and Community-Level Interaction Insights into Carbon Utilization and Element Cycling Functions of Hydrothermarchaeota in Hydrothermal Sediment.</title>
        <authorList>
            <person name="Zhou Z."/>
            <person name="Liu Y."/>
            <person name="Xu W."/>
            <person name="Pan J."/>
            <person name="Luo Z.H."/>
            <person name="Li M."/>
        </authorList>
    </citation>
    <scope>NUCLEOTIDE SEQUENCE [LARGE SCALE GENOMIC DNA]</scope>
    <source>
        <strain evidence="3">SpSt-508</strain>
    </source>
</reference>
<dbReference type="InterPro" id="IPR051450">
    <property type="entry name" value="Gfo/Idh/MocA_Oxidoreductases"/>
</dbReference>
<proteinExistence type="predicted"/>
<dbReference type="GO" id="GO:0000166">
    <property type="term" value="F:nucleotide binding"/>
    <property type="evidence" value="ECO:0007669"/>
    <property type="project" value="InterPro"/>
</dbReference>
<dbReference type="Gene3D" id="3.30.360.10">
    <property type="entry name" value="Dihydrodipicolinate Reductase, domain 2"/>
    <property type="match status" value="1"/>
</dbReference>
<name>A0A7C4QRW4_9PLAN</name>
<feature type="domain" description="Gfo/Idh/MocA-like oxidoreductase N-terminal" evidence="2">
    <location>
        <begin position="28"/>
        <end position="142"/>
    </location>
</feature>
<dbReference type="SUPFAM" id="SSF51735">
    <property type="entry name" value="NAD(P)-binding Rossmann-fold domains"/>
    <property type="match status" value="1"/>
</dbReference>
<gene>
    <name evidence="3" type="ORF">ENS64_18200</name>
</gene>
<protein>
    <submittedName>
        <fullName evidence="3">Gfo/Idh/MocA family oxidoreductase</fullName>
    </submittedName>
</protein>
<dbReference type="Pfam" id="PF01408">
    <property type="entry name" value="GFO_IDH_MocA"/>
    <property type="match status" value="1"/>
</dbReference>
<feature type="compositionally biased region" description="Polar residues" evidence="1">
    <location>
        <begin position="345"/>
        <end position="355"/>
    </location>
</feature>
<feature type="region of interest" description="Disordered" evidence="1">
    <location>
        <begin position="344"/>
        <end position="366"/>
    </location>
</feature>